<organism evidence="1 2">
    <name type="scientific">Kineosphaera limosa NBRC 100340</name>
    <dbReference type="NCBI Taxonomy" id="1184609"/>
    <lineage>
        <taxon>Bacteria</taxon>
        <taxon>Bacillati</taxon>
        <taxon>Actinomycetota</taxon>
        <taxon>Actinomycetes</taxon>
        <taxon>Micrococcales</taxon>
        <taxon>Dermatophilaceae</taxon>
        <taxon>Kineosphaera</taxon>
    </lineage>
</organism>
<sequence length="302" mass="31937">MTKAHHLDAASPADVADVAGVADGAGRAAGVPAGHRLFARYAHAPNARGFCGPELGAALQRLAAGHTVSGLDVPAAARRFSGAWPYQALLAEHAGRVGHGGHVGGCGGSGGSGGGALDPLEERVVRAYWTGNDLTELVDARAYGTELLARFGAQAGHYWQHLTPELLPEVTPTHAFHVFGVYPWSRLLGRGAPEPVGVLDDCRIRVGRVLDVGGDELLVEIDRLVDESPGLRLSTPRPERVIWRTQDGPFIDAATLRPGACVAVHWNFACDELTAAEAATCQRLTVRQVEHTDSRLRRAAAD</sequence>
<dbReference type="eggNOG" id="ENOG50306AN">
    <property type="taxonomic scope" value="Bacteria"/>
</dbReference>
<dbReference type="AlphaFoldDB" id="K6WFQ1"/>
<dbReference type="Pfam" id="PF19927">
    <property type="entry name" value="DUF6390"/>
    <property type="match status" value="2"/>
</dbReference>
<comment type="caution">
    <text evidence="1">The sequence shown here is derived from an EMBL/GenBank/DDBJ whole genome shotgun (WGS) entry which is preliminary data.</text>
</comment>
<gene>
    <name evidence="1" type="ORF">KILIM_102_00030</name>
</gene>
<dbReference type="EMBL" id="BAHD01000102">
    <property type="protein sequence ID" value="GAB98125.1"/>
    <property type="molecule type" value="Genomic_DNA"/>
</dbReference>
<keyword evidence="2" id="KW-1185">Reference proteome</keyword>
<dbReference type="RefSeq" id="WP_006594657.1">
    <property type="nucleotide sequence ID" value="NZ_BAHD01000102.1"/>
</dbReference>
<protein>
    <submittedName>
        <fullName evidence="1">Uncharacterized protein</fullName>
    </submittedName>
</protein>
<accession>K6WFQ1</accession>
<proteinExistence type="predicted"/>
<reference evidence="1 2" key="1">
    <citation type="submission" date="2012-08" db="EMBL/GenBank/DDBJ databases">
        <title>Whole genome shotgun sequence of Kineosphaera limosa NBRC 100340.</title>
        <authorList>
            <person name="Yoshida I."/>
            <person name="Isaki S."/>
            <person name="Hosoyama A."/>
            <person name="Tsuchikane K."/>
            <person name="Katsumata H."/>
            <person name="Ando Y."/>
            <person name="Ohji S."/>
            <person name="Hamada M."/>
            <person name="Tamura T."/>
            <person name="Yamazoe A."/>
            <person name="Yamazaki S."/>
            <person name="Fujita N."/>
        </authorList>
    </citation>
    <scope>NUCLEOTIDE SEQUENCE [LARGE SCALE GENOMIC DNA]</scope>
    <source>
        <strain evidence="1 2">NBRC 100340</strain>
    </source>
</reference>
<dbReference type="STRING" id="1184609.KILIM_102_00030"/>
<evidence type="ECO:0000313" key="2">
    <source>
        <dbReference type="Proteomes" id="UP000008366"/>
    </source>
</evidence>
<name>K6WFQ1_9MICO</name>
<evidence type="ECO:0000313" key="1">
    <source>
        <dbReference type="EMBL" id="GAB98125.1"/>
    </source>
</evidence>
<dbReference type="InterPro" id="IPR045660">
    <property type="entry name" value="DUF6390"/>
</dbReference>
<dbReference type="Proteomes" id="UP000008366">
    <property type="component" value="Unassembled WGS sequence"/>
</dbReference>